<proteinExistence type="predicted"/>
<dbReference type="InterPro" id="IPR021438">
    <property type="entry name" value="DUF3087"/>
</dbReference>
<reference evidence="3 4" key="1">
    <citation type="submission" date="2017-03" db="EMBL/GenBank/DDBJ databases">
        <title>Genome sequencing of Shewanella japonica KCTC 22435.</title>
        <authorList>
            <person name="Kim K.M."/>
        </authorList>
    </citation>
    <scope>NUCLEOTIDE SEQUENCE [LARGE SCALE GENOMIC DNA]</scope>
    <source>
        <strain evidence="3 4">KCTC 22435</strain>
    </source>
</reference>
<evidence type="ECO:0000256" key="1">
    <source>
        <dbReference type="SAM" id="Coils"/>
    </source>
</evidence>
<feature type="coiled-coil region" evidence="1">
    <location>
        <begin position="133"/>
        <end position="160"/>
    </location>
</feature>
<keyword evidence="2" id="KW-0812">Transmembrane</keyword>
<accession>A0ABN4YGG5</accession>
<protein>
    <recommendedName>
        <fullName evidence="5">DUF3087 domain-containing protein</fullName>
    </recommendedName>
</protein>
<keyword evidence="1" id="KW-0175">Coiled coil</keyword>
<dbReference type="Proteomes" id="UP000191820">
    <property type="component" value="Chromosome"/>
</dbReference>
<evidence type="ECO:0000313" key="4">
    <source>
        <dbReference type="Proteomes" id="UP000191820"/>
    </source>
</evidence>
<dbReference type="EMBL" id="CP020472">
    <property type="protein sequence ID" value="ARD23581.1"/>
    <property type="molecule type" value="Genomic_DNA"/>
</dbReference>
<feature type="transmembrane region" description="Helical" evidence="2">
    <location>
        <begin position="55"/>
        <end position="76"/>
    </location>
</feature>
<evidence type="ECO:0008006" key="5">
    <source>
        <dbReference type="Google" id="ProtNLM"/>
    </source>
</evidence>
<evidence type="ECO:0000313" key="3">
    <source>
        <dbReference type="EMBL" id="ARD23581.1"/>
    </source>
</evidence>
<keyword evidence="2" id="KW-1133">Transmembrane helix</keyword>
<dbReference type="RefSeq" id="WP_080916529.1">
    <property type="nucleotide sequence ID" value="NZ_CP020472.1"/>
</dbReference>
<keyword evidence="4" id="KW-1185">Reference proteome</keyword>
<keyword evidence="2" id="KW-0472">Membrane</keyword>
<sequence>MKLISINKQQYRQQLNRLLIGLVSCLTLLSLGFGAILIAFFGQTPVAGSESTGNFHLNLMGVILAVVFCSLIMNIIKTKPFMHDIYWVWQMKQLHNRIYRKLTKIVAAADKNEPDAITILLFYYHTQKQVYELDNNTLTLDAVNQNIQKVESQIAQLNLSISLDDFDIALLDKV</sequence>
<evidence type="ECO:0000256" key="2">
    <source>
        <dbReference type="SAM" id="Phobius"/>
    </source>
</evidence>
<name>A0ABN4YGG5_9GAMM</name>
<feature type="transmembrane region" description="Helical" evidence="2">
    <location>
        <begin position="20"/>
        <end position="43"/>
    </location>
</feature>
<dbReference type="Pfam" id="PF11286">
    <property type="entry name" value="DUF3087"/>
    <property type="match status" value="1"/>
</dbReference>
<gene>
    <name evidence="3" type="ORF">SJ2017_3321</name>
</gene>
<organism evidence="3 4">
    <name type="scientific">Shewanella japonica</name>
    <dbReference type="NCBI Taxonomy" id="93973"/>
    <lineage>
        <taxon>Bacteria</taxon>
        <taxon>Pseudomonadati</taxon>
        <taxon>Pseudomonadota</taxon>
        <taxon>Gammaproteobacteria</taxon>
        <taxon>Alteromonadales</taxon>
        <taxon>Shewanellaceae</taxon>
        <taxon>Shewanella</taxon>
    </lineage>
</organism>